<dbReference type="Pfam" id="PF02537">
    <property type="entry name" value="CRCB"/>
    <property type="match status" value="1"/>
</dbReference>
<dbReference type="NCBIfam" id="TIGR00494">
    <property type="entry name" value="crcB"/>
    <property type="match status" value="1"/>
</dbReference>
<organism evidence="11 12">
    <name type="scientific">Senegalimassilia faecalis</name>
    <dbReference type="NCBI Taxonomy" id="2509433"/>
    <lineage>
        <taxon>Bacteria</taxon>
        <taxon>Bacillati</taxon>
        <taxon>Actinomycetota</taxon>
        <taxon>Coriobacteriia</taxon>
        <taxon>Coriobacteriales</taxon>
        <taxon>Coriobacteriaceae</taxon>
        <taxon>Senegalimassilia</taxon>
    </lineage>
</organism>
<dbReference type="GO" id="GO:0046872">
    <property type="term" value="F:metal ion binding"/>
    <property type="evidence" value="ECO:0007669"/>
    <property type="project" value="UniProtKB-KW"/>
</dbReference>
<dbReference type="Proteomes" id="UP000293345">
    <property type="component" value="Unassembled WGS sequence"/>
</dbReference>
<dbReference type="RefSeq" id="WP_129423957.1">
    <property type="nucleotide sequence ID" value="NZ_SDPW01000001.1"/>
</dbReference>
<evidence type="ECO:0000256" key="2">
    <source>
        <dbReference type="ARBA" id="ARBA00022475"/>
    </source>
</evidence>
<evidence type="ECO:0000313" key="12">
    <source>
        <dbReference type="Proteomes" id="UP000293345"/>
    </source>
</evidence>
<dbReference type="InterPro" id="IPR003691">
    <property type="entry name" value="FluC"/>
</dbReference>
<dbReference type="PANTHER" id="PTHR28259:SF1">
    <property type="entry name" value="FLUORIDE EXPORT PROTEIN 1-RELATED"/>
    <property type="match status" value="1"/>
</dbReference>
<dbReference type="GO" id="GO:0005886">
    <property type="term" value="C:plasma membrane"/>
    <property type="evidence" value="ECO:0007669"/>
    <property type="project" value="UniProtKB-SubCell"/>
</dbReference>
<feature type="transmembrane region" description="Helical" evidence="10">
    <location>
        <begin position="33"/>
        <end position="52"/>
    </location>
</feature>
<keyword evidence="10" id="KW-0915">Sodium</keyword>
<keyword evidence="2 10" id="KW-1003">Cell membrane</keyword>
<name>A0A4Q2K2Q9_9ACTN</name>
<feature type="transmembrane region" description="Helical" evidence="10">
    <location>
        <begin position="64"/>
        <end position="83"/>
    </location>
</feature>
<accession>A0A4Q2K2Q9</accession>
<dbReference type="AlphaFoldDB" id="A0A4Q2K2Q9"/>
<keyword evidence="10" id="KW-0406">Ion transport</keyword>
<proteinExistence type="inferred from homology"/>
<dbReference type="PANTHER" id="PTHR28259">
    <property type="entry name" value="FLUORIDE EXPORT PROTEIN 1-RELATED"/>
    <property type="match status" value="1"/>
</dbReference>
<comment type="activity regulation">
    <text evidence="10">Na(+) is not transported, but it plays an essential structural role and its presence is essential for fluoride channel function.</text>
</comment>
<keyword evidence="12" id="KW-1185">Reference proteome</keyword>
<evidence type="ECO:0000256" key="8">
    <source>
        <dbReference type="ARBA" id="ARBA00035585"/>
    </source>
</evidence>
<keyword evidence="3 10" id="KW-0812">Transmembrane</keyword>
<comment type="similarity">
    <text evidence="7 10">Belongs to the fluoride channel Fluc/FEX (TC 1.A.43) family.</text>
</comment>
<evidence type="ECO:0000313" key="11">
    <source>
        <dbReference type="EMBL" id="RXZ54013.1"/>
    </source>
</evidence>
<comment type="subcellular location">
    <subcellularLocation>
        <location evidence="1 10">Cell membrane</location>
        <topology evidence="1 10">Multi-pass membrane protein</topology>
    </subcellularLocation>
</comment>
<feature type="binding site" evidence="10">
    <location>
        <position position="73"/>
    </location>
    <ligand>
        <name>Na(+)</name>
        <dbReference type="ChEBI" id="CHEBI:29101"/>
        <note>structural</note>
    </ligand>
</feature>
<evidence type="ECO:0000256" key="6">
    <source>
        <dbReference type="ARBA" id="ARBA00023303"/>
    </source>
</evidence>
<comment type="catalytic activity">
    <reaction evidence="8">
        <text>fluoride(in) = fluoride(out)</text>
        <dbReference type="Rhea" id="RHEA:76159"/>
        <dbReference type="ChEBI" id="CHEBI:17051"/>
    </reaction>
    <physiologicalReaction direction="left-to-right" evidence="8">
        <dbReference type="Rhea" id="RHEA:76160"/>
    </physiologicalReaction>
</comment>
<keyword evidence="10" id="KW-0813">Transport</keyword>
<dbReference type="EMBL" id="SDPW01000001">
    <property type="protein sequence ID" value="RXZ54013.1"/>
    <property type="molecule type" value="Genomic_DNA"/>
</dbReference>
<dbReference type="GO" id="GO:0062054">
    <property type="term" value="F:fluoride channel activity"/>
    <property type="evidence" value="ECO:0007669"/>
    <property type="project" value="UniProtKB-UniRule"/>
</dbReference>
<keyword evidence="10" id="KW-0479">Metal-binding</keyword>
<evidence type="ECO:0000256" key="9">
    <source>
        <dbReference type="ARBA" id="ARBA00049940"/>
    </source>
</evidence>
<comment type="function">
    <text evidence="9 10">Fluoride-specific ion channel. Important for reducing fluoride concentration in the cell, thus reducing its toxicity.</text>
</comment>
<keyword evidence="4 10" id="KW-1133">Transmembrane helix</keyword>
<evidence type="ECO:0000256" key="7">
    <source>
        <dbReference type="ARBA" id="ARBA00035120"/>
    </source>
</evidence>
<feature type="binding site" evidence="10">
    <location>
        <position position="76"/>
    </location>
    <ligand>
        <name>Na(+)</name>
        <dbReference type="ChEBI" id="CHEBI:29101"/>
        <note>structural</note>
    </ligand>
</feature>
<dbReference type="OrthoDB" id="5148600at2"/>
<protein>
    <recommendedName>
        <fullName evidence="10">Fluoride-specific ion channel FluC</fullName>
    </recommendedName>
</protein>
<evidence type="ECO:0000256" key="3">
    <source>
        <dbReference type="ARBA" id="ARBA00022692"/>
    </source>
</evidence>
<evidence type="ECO:0000256" key="5">
    <source>
        <dbReference type="ARBA" id="ARBA00023136"/>
    </source>
</evidence>
<evidence type="ECO:0000256" key="4">
    <source>
        <dbReference type="ARBA" id="ARBA00022989"/>
    </source>
</evidence>
<evidence type="ECO:0000256" key="10">
    <source>
        <dbReference type="HAMAP-Rule" id="MF_00454"/>
    </source>
</evidence>
<reference evidence="11 12" key="1">
    <citation type="submission" date="2019-01" db="EMBL/GenBank/DDBJ databases">
        <title>Senegalimassilia sp. nov. KGMB04484 isolated human feces.</title>
        <authorList>
            <person name="Han K.-I."/>
            <person name="Kim J.-S."/>
            <person name="Lee K.C."/>
            <person name="Suh M.K."/>
            <person name="Eom M.K."/>
            <person name="Lee J.H."/>
            <person name="Park S.-H."/>
            <person name="Kang S.W."/>
            <person name="Park J.-E."/>
            <person name="Oh B.S."/>
            <person name="Yu S.Y."/>
            <person name="Choi S.-H."/>
            <person name="Lee D.H."/>
            <person name="Yoon H."/>
            <person name="Kim B.-Y."/>
            <person name="Lee J.H."/>
            <person name="Lee J.-S."/>
        </authorList>
    </citation>
    <scope>NUCLEOTIDE SEQUENCE [LARGE SCALE GENOMIC DNA]</scope>
    <source>
        <strain evidence="11 12">KGMB04484</strain>
    </source>
</reference>
<dbReference type="GO" id="GO:0140114">
    <property type="term" value="P:cellular detoxification of fluoride"/>
    <property type="evidence" value="ECO:0007669"/>
    <property type="project" value="UniProtKB-UniRule"/>
</dbReference>
<gene>
    <name evidence="10 11" type="primary">crcB</name>
    <name evidence="10" type="synonym">fluC</name>
    <name evidence="11" type="ORF">ET524_05630</name>
</gene>
<keyword evidence="6 10" id="KW-0407">Ion channel</keyword>
<sequence>MIAALCVGAGGFLGAIARYLLGLIPYQGDFPLITFAINFVGAFIIGVVFEVANIRPGMLSDNAVLFLKTGLCGGFTTFSTFSLETLSLLERGKYAIGSAYALGSLAVCVLGVMAGKLFVKTLLQTQNA</sequence>
<comment type="caution">
    <text evidence="11">The sequence shown here is derived from an EMBL/GenBank/DDBJ whole genome shotgun (WGS) entry which is preliminary data.</text>
</comment>
<dbReference type="HAMAP" id="MF_00454">
    <property type="entry name" value="FluC"/>
    <property type="match status" value="1"/>
</dbReference>
<evidence type="ECO:0000256" key="1">
    <source>
        <dbReference type="ARBA" id="ARBA00004651"/>
    </source>
</evidence>
<feature type="transmembrane region" description="Helical" evidence="10">
    <location>
        <begin position="95"/>
        <end position="119"/>
    </location>
</feature>
<keyword evidence="5 10" id="KW-0472">Membrane</keyword>